<evidence type="ECO:0000313" key="2">
    <source>
        <dbReference type="Proteomes" id="UP001196413"/>
    </source>
</evidence>
<comment type="caution">
    <text evidence="1">The sequence shown here is derived from an EMBL/GenBank/DDBJ whole genome shotgun (WGS) entry which is preliminary data.</text>
</comment>
<dbReference type="AlphaFoldDB" id="A0AAD5MSJ8"/>
<dbReference type="EMBL" id="JAHQIW010001571">
    <property type="protein sequence ID" value="KAJ1352939.1"/>
    <property type="molecule type" value="Genomic_DNA"/>
</dbReference>
<protein>
    <submittedName>
        <fullName evidence="1">Uncharacterized protein</fullName>
    </submittedName>
</protein>
<gene>
    <name evidence="1" type="ORF">KIN20_009453</name>
</gene>
<sequence>MAKVGIVFAKPTVNRHLQTKMMALRSSKGPNSADSLELAASRRDGQRQALLLDCCNQTLSCHRRNHPAQDNARLHIDNFTKRKLTELG</sequence>
<accession>A0AAD5MSJ8</accession>
<evidence type="ECO:0000313" key="1">
    <source>
        <dbReference type="EMBL" id="KAJ1352939.1"/>
    </source>
</evidence>
<proteinExistence type="predicted"/>
<name>A0AAD5MSJ8_PARTN</name>
<reference evidence="1" key="1">
    <citation type="submission" date="2021-06" db="EMBL/GenBank/DDBJ databases">
        <title>Parelaphostrongylus tenuis whole genome reference sequence.</title>
        <authorList>
            <person name="Garwood T.J."/>
            <person name="Larsen P.A."/>
            <person name="Fountain-Jones N.M."/>
            <person name="Garbe J.R."/>
            <person name="Macchietto M.G."/>
            <person name="Kania S.A."/>
            <person name="Gerhold R.W."/>
            <person name="Richards J.E."/>
            <person name="Wolf T.M."/>
        </authorList>
    </citation>
    <scope>NUCLEOTIDE SEQUENCE</scope>
    <source>
        <strain evidence="1">MNPRO001-30</strain>
        <tissue evidence="1">Meninges</tissue>
    </source>
</reference>
<keyword evidence="2" id="KW-1185">Reference proteome</keyword>
<organism evidence="1 2">
    <name type="scientific">Parelaphostrongylus tenuis</name>
    <name type="common">Meningeal worm</name>
    <dbReference type="NCBI Taxonomy" id="148309"/>
    <lineage>
        <taxon>Eukaryota</taxon>
        <taxon>Metazoa</taxon>
        <taxon>Ecdysozoa</taxon>
        <taxon>Nematoda</taxon>
        <taxon>Chromadorea</taxon>
        <taxon>Rhabditida</taxon>
        <taxon>Rhabditina</taxon>
        <taxon>Rhabditomorpha</taxon>
        <taxon>Strongyloidea</taxon>
        <taxon>Metastrongylidae</taxon>
        <taxon>Parelaphostrongylus</taxon>
    </lineage>
</organism>
<dbReference type="Proteomes" id="UP001196413">
    <property type="component" value="Unassembled WGS sequence"/>
</dbReference>